<dbReference type="InterPro" id="IPR016153">
    <property type="entry name" value="Heat_shock_Hsp33_N"/>
</dbReference>
<dbReference type="PANTHER" id="PTHR30111">
    <property type="entry name" value="33 KDA CHAPERONIN"/>
    <property type="match status" value="1"/>
</dbReference>
<dbReference type="GO" id="GO:0044183">
    <property type="term" value="F:protein folding chaperone"/>
    <property type="evidence" value="ECO:0007669"/>
    <property type="project" value="TreeGrafter"/>
</dbReference>
<reference evidence="7" key="1">
    <citation type="submission" date="2020-10" db="EMBL/GenBank/DDBJ databases">
        <authorList>
            <person name="Gilroy R."/>
        </authorList>
    </citation>
    <scope>NUCLEOTIDE SEQUENCE</scope>
    <source>
        <strain evidence="7">CHK188-20938</strain>
    </source>
</reference>
<dbReference type="Proteomes" id="UP000824169">
    <property type="component" value="Unassembled WGS sequence"/>
</dbReference>
<feature type="disulfide bond" description="Redox-active" evidence="6">
    <location>
        <begin position="273"/>
        <end position="276"/>
    </location>
</feature>
<dbReference type="PANTHER" id="PTHR30111:SF1">
    <property type="entry name" value="33 KDA CHAPERONIN"/>
    <property type="match status" value="1"/>
</dbReference>
<keyword evidence="4 6" id="KW-0143">Chaperone</keyword>
<keyword evidence="2 6" id="KW-0862">Zinc</keyword>
<dbReference type="SUPFAM" id="SSF118352">
    <property type="entry name" value="HSP33 redox switch-like"/>
    <property type="match status" value="1"/>
</dbReference>
<keyword evidence="3 6" id="KW-1015">Disulfide bond</keyword>
<dbReference type="SUPFAM" id="SSF64397">
    <property type="entry name" value="Hsp33 domain"/>
    <property type="match status" value="1"/>
</dbReference>
<dbReference type="Pfam" id="PF01430">
    <property type="entry name" value="HSP33"/>
    <property type="match status" value="1"/>
</dbReference>
<evidence type="ECO:0000256" key="3">
    <source>
        <dbReference type="ARBA" id="ARBA00023157"/>
    </source>
</evidence>
<keyword evidence="5 6" id="KW-0676">Redox-active center</keyword>
<proteinExistence type="inferred from homology"/>
<dbReference type="CDD" id="cd00498">
    <property type="entry name" value="Hsp33"/>
    <property type="match status" value="1"/>
</dbReference>
<dbReference type="InterPro" id="IPR016154">
    <property type="entry name" value="Heat_shock_Hsp33_C"/>
</dbReference>
<keyword evidence="1 6" id="KW-0963">Cytoplasm</keyword>
<dbReference type="AlphaFoldDB" id="A0A9D1TAG1"/>
<gene>
    <name evidence="6 7" type="primary">hslO</name>
    <name evidence="7" type="ORF">IAB71_06330</name>
</gene>
<evidence type="ECO:0000256" key="6">
    <source>
        <dbReference type="HAMAP-Rule" id="MF_00117"/>
    </source>
</evidence>
<dbReference type="GO" id="GO:0042026">
    <property type="term" value="P:protein refolding"/>
    <property type="evidence" value="ECO:0007669"/>
    <property type="project" value="TreeGrafter"/>
</dbReference>
<evidence type="ECO:0000313" key="7">
    <source>
        <dbReference type="EMBL" id="HIV25390.1"/>
    </source>
</evidence>
<comment type="PTM">
    <text evidence="6">Under oxidizing conditions two disulfide bonds are formed involving the reactive cysteines. Under reducing conditions zinc is bound to the reactive cysteines and the protein is inactive.</text>
</comment>
<dbReference type="HAMAP" id="MF_00117">
    <property type="entry name" value="HslO"/>
    <property type="match status" value="1"/>
</dbReference>
<evidence type="ECO:0000256" key="4">
    <source>
        <dbReference type="ARBA" id="ARBA00023186"/>
    </source>
</evidence>
<protein>
    <recommendedName>
        <fullName evidence="6">33 kDa chaperonin</fullName>
    </recommendedName>
    <alternativeName>
        <fullName evidence="6">Heat shock protein 33 homolog</fullName>
        <shortName evidence="6">HSP33</shortName>
    </alternativeName>
</protein>
<dbReference type="Gene3D" id="3.55.30.10">
    <property type="entry name" value="Hsp33 domain"/>
    <property type="match status" value="1"/>
</dbReference>
<dbReference type="Gene3D" id="3.90.1280.10">
    <property type="entry name" value="HSP33 redox switch-like"/>
    <property type="match status" value="1"/>
</dbReference>
<reference evidence="7" key="2">
    <citation type="journal article" date="2021" name="PeerJ">
        <title>Extensive microbial diversity within the chicken gut microbiome revealed by metagenomics and culture.</title>
        <authorList>
            <person name="Gilroy R."/>
            <person name="Ravi A."/>
            <person name="Getino M."/>
            <person name="Pursley I."/>
            <person name="Horton D.L."/>
            <person name="Alikhan N.F."/>
            <person name="Baker D."/>
            <person name="Gharbi K."/>
            <person name="Hall N."/>
            <person name="Watson M."/>
            <person name="Adriaenssens E.M."/>
            <person name="Foster-Nyarko E."/>
            <person name="Jarju S."/>
            <person name="Secka A."/>
            <person name="Antonio M."/>
            <person name="Oren A."/>
            <person name="Chaudhuri R.R."/>
            <person name="La Ragione R."/>
            <person name="Hildebrand F."/>
            <person name="Pallen M.J."/>
        </authorList>
    </citation>
    <scope>NUCLEOTIDE SEQUENCE</scope>
    <source>
        <strain evidence="7">CHK188-20938</strain>
    </source>
</reference>
<feature type="disulfide bond" description="Redox-active" evidence="6">
    <location>
        <begin position="240"/>
        <end position="242"/>
    </location>
</feature>
<name>A0A9D1TAG1_9FIRM</name>
<comment type="function">
    <text evidence="6">Redox regulated molecular chaperone. Protects both thermally unfolding and oxidatively damaged proteins from irreversible aggregation. Plays an important role in the bacterial defense system toward oxidative stress.</text>
</comment>
<comment type="caution">
    <text evidence="7">The sequence shown here is derived from an EMBL/GenBank/DDBJ whole genome shotgun (WGS) entry which is preliminary data.</text>
</comment>
<evidence type="ECO:0000313" key="8">
    <source>
        <dbReference type="Proteomes" id="UP000824169"/>
    </source>
</evidence>
<dbReference type="NCBIfam" id="NF001033">
    <property type="entry name" value="PRK00114.1"/>
    <property type="match status" value="1"/>
</dbReference>
<comment type="similarity">
    <text evidence="6">Belongs to the HSP33 family.</text>
</comment>
<accession>A0A9D1TAG1</accession>
<evidence type="ECO:0000256" key="1">
    <source>
        <dbReference type="ARBA" id="ARBA00022490"/>
    </source>
</evidence>
<dbReference type="InterPro" id="IPR000397">
    <property type="entry name" value="Heat_shock_Hsp33"/>
</dbReference>
<dbReference type="GO" id="GO:0051082">
    <property type="term" value="F:unfolded protein binding"/>
    <property type="evidence" value="ECO:0007669"/>
    <property type="project" value="UniProtKB-UniRule"/>
</dbReference>
<dbReference type="EMBL" id="DVOO01000016">
    <property type="protein sequence ID" value="HIV25390.1"/>
    <property type="molecule type" value="Genomic_DNA"/>
</dbReference>
<dbReference type="GO" id="GO:0005737">
    <property type="term" value="C:cytoplasm"/>
    <property type="evidence" value="ECO:0007669"/>
    <property type="project" value="UniProtKB-SubCell"/>
</dbReference>
<comment type="subcellular location">
    <subcellularLocation>
        <location evidence="6">Cytoplasm</location>
    </subcellularLocation>
</comment>
<evidence type="ECO:0000256" key="2">
    <source>
        <dbReference type="ARBA" id="ARBA00022833"/>
    </source>
</evidence>
<sequence length="296" mass="31846">MSEYRDYAVRATAAGGYIRAFAATTRNLTEKARGLHNTSPVVTAALGRLLTAGCMMGLMMKGDRDILTIQVRGDGPVHGLTVTADSKGRVKGFADQPAVLIPANSRGKLDVGGAVGRGSLTVIKDLGLKEPYSGQVELQTGEIGDDLTYYFAVSEQVPSSVGLGVLMDPSNTVRQAGGFIVQLMPGTGEETIKKLEEKLSRVTSVTGLLEEGCTPEMILERLLSEMDLEINDRIPVEFSCNCSRDRVARALISIGERELKSMIADGKPVELVCHFCSSKYEFSVAELEELLAAARR</sequence>
<dbReference type="PIRSF" id="PIRSF005261">
    <property type="entry name" value="Heat_shock_Hsp33"/>
    <property type="match status" value="1"/>
</dbReference>
<organism evidence="7 8">
    <name type="scientific">Candidatus Scatomonas pullistercoris</name>
    <dbReference type="NCBI Taxonomy" id="2840920"/>
    <lineage>
        <taxon>Bacteria</taxon>
        <taxon>Bacillati</taxon>
        <taxon>Bacillota</taxon>
        <taxon>Clostridia</taxon>
        <taxon>Lachnospirales</taxon>
        <taxon>Lachnospiraceae</taxon>
        <taxon>Lachnospiraceae incertae sedis</taxon>
        <taxon>Candidatus Scatomonas</taxon>
    </lineage>
</organism>
<evidence type="ECO:0000256" key="5">
    <source>
        <dbReference type="ARBA" id="ARBA00023284"/>
    </source>
</evidence>